<evidence type="ECO:0000256" key="3">
    <source>
        <dbReference type="ARBA" id="ARBA00004629"/>
    </source>
</evidence>
<dbReference type="InterPro" id="IPR048343">
    <property type="entry name" value="ZW10_C"/>
</dbReference>
<evidence type="ECO:0000256" key="20">
    <source>
        <dbReference type="ARBA" id="ARBA00023328"/>
    </source>
</evidence>
<evidence type="ECO:0000259" key="27">
    <source>
        <dbReference type="Pfam" id="PF22766"/>
    </source>
</evidence>
<dbReference type="GO" id="GO:0005819">
    <property type="term" value="C:spindle"/>
    <property type="evidence" value="ECO:0007669"/>
    <property type="project" value="UniProtKB-SubCell"/>
</dbReference>
<sequence length="736" mass="83875">MTSLVADILQSKGGLAKEDIVLKVDDIKRNLEDIKLEVQKSLKTRYIDFFPQHLKLDNLTDDINTITQEYDVLRNKIEIEIKPKMVSSVVEFNDVVEDLKRIKKLKAVALNLFLLHKHLDAAKSYSLHNSYLDAVHSLLKFEEAFKNIESDDQKDITILSALRTEFIVRKENIIYQLETAWRERIVITSSLVGRKKSVGIKFNKIALSEEDINMLIALKLLKQLNDILKEFGKQFLNVICDTALTNIVKIFKTENASLSIEIVNDNSPDPSEAFMVLQEIFDFLNKEFFQLPTTEDDDSSSLMNELGVAIGEDFSALVIEKCLRPAIPKQSRQLESFHKEIQAAENFCNTLTEMGFISSASNGHKLLDFILEVDTLPVNKMAQDLLSRARSLMQKNMYHTVTVRDFPAVSETMDATQLNEMSVNKSTLSKSSFSFPECQVSESVKDLTKLLVDVKDEAKNIDPSHAHKLYYVGRKICELYMCVVPTYHKEEIEKLPQQTAIYHNNCMYLAHFLCTFGVAFQSEIRQSEPGLPLTFIDLVPEIRKLGVEAFLAQMRLQKQQLLQLIQEQQAYGSLLIDDSAVTKAEKAIRQCLCQLQLLKKVWADVLPVEVYFKAIGTLFNTCLEEIIQHITSMEDIAAEASAQLDCMFAILLKQGPDLFKIPASDKNNSVHVYVRRWFKFQELQIILSASMIEIVDRWASGKGPLATHFTADEVKRLIRALFQNTERRAAALAKIR</sequence>
<comment type="caution">
    <text evidence="28">The sequence shown here is derived from an EMBL/GenBank/DDBJ whole genome shotgun (WGS) entry which is preliminary data.</text>
</comment>
<dbReference type="GO" id="GO:0007094">
    <property type="term" value="P:mitotic spindle assembly checkpoint signaling"/>
    <property type="evidence" value="ECO:0007669"/>
    <property type="project" value="TreeGrafter"/>
</dbReference>
<name>A0AAV6VGR5_9ARAC</name>
<evidence type="ECO:0000256" key="6">
    <source>
        <dbReference type="ARBA" id="ARBA00022454"/>
    </source>
</evidence>
<keyword evidence="8" id="KW-0597">Phosphoprotein</keyword>
<reference evidence="28 29" key="1">
    <citation type="journal article" date="2022" name="Nat. Ecol. Evol.">
        <title>A masculinizing supergene underlies an exaggerated male reproductive morph in a spider.</title>
        <authorList>
            <person name="Hendrickx F."/>
            <person name="De Corte Z."/>
            <person name="Sonet G."/>
            <person name="Van Belleghem S.M."/>
            <person name="Kostlbacher S."/>
            <person name="Vangestel C."/>
        </authorList>
    </citation>
    <scope>NUCLEOTIDE SEQUENCE [LARGE SCALE GENOMIC DNA]</scope>
    <source>
        <strain evidence="28">W744_W776</strain>
    </source>
</reference>
<protein>
    <recommendedName>
        <fullName evidence="22">Centromere/kinetochore protein zw10 homolog</fullName>
    </recommendedName>
</protein>
<keyword evidence="11" id="KW-0256">Endoplasmic reticulum</keyword>
<dbReference type="InterPro" id="IPR048344">
    <property type="entry name" value="Zw10_middle"/>
</dbReference>
<evidence type="ECO:0000313" key="28">
    <source>
        <dbReference type="EMBL" id="KAG8195261.1"/>
    </source>
</evidence>
<keyword evidence="19" id="KW-0131">Cell cycle</keyword>
<evidence type="ECO:0000256" key="8">
    <source>
        <dbReference type="ARBA" id="ARBA00022553"/>
    </source>
</evidence>
<evidence type="ECO:0000313" key="29">
    <source>
        <dbReference type="Proteomes" id="UP000827092"/>
    </source>
</evidence>
<keyword evidence="10" id="KW-0498">Mitosis</keyword>
<dbReference type="GO" id="GO:0005634">
    <property type="term" value="C:nucleus"/>
    <property type="evidence" value="ECO:0007669"/>
    <property type="project" value="InterPro"/>
</dbReference>
<evidence type="ECO:0000256" key="13">
    <source>
        <dbReference type="ARBA" id="ARBA00022892"/>
    </source>
</evidence>
<keyword evidence="7" id="KW-0963">Cytoplasm</keyword>
<keyword evidence="20" id="KW-0137">Centromere</keyword>
<keyword evidence="5" id="KW-0813">Transport</keyword>
<keyword evidence="16 23" id="KW-0175">Coiled coil</keyword>
<evidence type="ECO:0000259" key="24">
    <source>
        <dbReference type="Pfam" id="PF06248"/>
    </source>
</evidence>
<evidence type="ECO:0000256" key="10">
    <source>
        <dbReference type="ARBA" id="ARBA00022776"/>
    </source>
</evidence>
<evidence type="ECO:0000256" key="14">
    <source>
        <dbReference type="ARBA" id="ARBA00022927"/>
    </source>
</evidence>
<keyword evidence="18" id="KW-0206">Cytoskeleton</keyword>
<evidence type="ECO:0000256" key="5">
    <source>
        <dbReference type="ARBA" id="ARBA00022448"/>
    </source>
</evidence>
<evidence type="ECO:0000256" key="23">
    <source>
        <dbReference type="SAM" id="Coils"/>
    </source>
</evidence>
<dbReference type="GO" id="GO:0051301">
    <property type="term" value="P:cell division"/>
    <property type="evidence" value="ECO:0007669"/>
    <property type="project" value="UniProtKB-KW"/>
</dbReference>
<comment type="similarity">
    <text evidence="4">Belongs to the ZW10 family.</text>
</comment>
<feature type="domain" description="Centromere/kinetochore protein zw10 middle" evidence="25">
    <location>
        <begin position="209"/>
        <end position="393"/>
    </location>
</feature>
<feature type="domain" description="Centromere/kinetochore protein zw10 N-terminal" evidence="24">
    <location>
        <begin position="28"/>
        <end position="105"/>
    </location>
</feature>
<keyword evidence="15" id="KW-0007">Acetylation</keyword>
<evidence type="ECO:0000256" key="2">
    <source>
        <dbReference type="ARBA" id="ARBA00004406"/>
    </source>
</evidence>
<feature type="domain" description="ZW10 C-terminal helical" evidence="27">
    <location>
        <begin position="586"/>
        <end position="735"/>
    </location>
</feature>
<keyword evidence="6" id="KW-0158">Chromosome</keyword>
<dbReference type="GO" id="GO:0005789">
    <property type="term" value="C:endoplasmic reticulum membrane"/>
    <property type="evidence" value="ECO:0007669"/>
    <property type="project" value="UniProtKB-SubCell"/>
</dbReference>
<feature type="domain" description="Centromere/kinetochore protein zw10 C-terminal" evidence="26">
    <location>
        <begin position="433"/>
        <end position="562"/>
    </location>
</feature>
<evidence type="ECO:0000256" key="12">
    <source>
        <dbReference type="ARBA" id="ARBA00022838"/>
    </source>
</evidence>
<evidence type="ECO:0000256" key="4">
    <source>
        <dbReference type="ARBA" id="ARBA00006245"/>
    </source>
</evidence>
<keyword evidence="17" id="KW-0472">Membrane</keyword>
<evidence type="ECO:0000259" key="25">
    <source>
        <dbReference type="Pfam" id="PF20665"/>
    </source>
</evidence>
<evidence type="ECO:0000256" key="21">
    <source>
        <dbReference type="ARBA" id="ARBA00065852"/>
    </source>
</evidence>
<evidence type="ECO:0000256" key="11">
    <source>
        <dbReference type="ARBA" id="ARBA00022824"/>
    </source>
</evidence>
<comment type="subcellular location">
    <subcellularLocation>
        <location evidence="3">Chromosome</location>
        <location evidence="3">Centromere</location>
        <location evidence="3">Kinetochore</location>
    </subcellularLocation>
    <subcellularLocation>
        <location evidence="1">Cytoplasm</location>
        <location evidence="1">Cytoskeleton</location>
        <location evidence="1">Spindle</location>
    </subcellularLocation>
    <subcellularLocation>
        <location evidence="2">Endoplasmic reticulum membrane</location>
        <topology evidence="2">Peripheral membrane protein</topology>
    </subcellularLocation>
</comment>
<feature type="coiled-coil region" evidence="23">
    <location>
        <begin position="17"/>
        <end position="76"/>
    </location>
</feature>
<dbReference type="InterPro" id="IPR009361">
    <property type="entry name" value="Zw10_N"/>
</dbReference>
<keyword evidence="13" id="KW-0931">ER-Golgi transport</keyword>
<keyword evidence="12" id="KW-0995">Kinetochore</keyword>
<dbReference type="EMBL" id="JAFNEN010000090">
    <property type="protein sequence ID" value="KAG8195261.1"/>
    <property type="molecule type" value="Genomic_DNA"/>
</dbReference>
<keyword evidence="9" id="KW-0132">Cell division</keyword>
<keyword evidence="14" id="KW-0653">Protein transport</keyword>
<evidence type="ECO:0000256" key="7">
    <source>
        <dbReference type="ARBA" id="ARBA00022490"/>
    </source>
</evidence>
<accession>A0AAV6VGR5</accession>
<proteinExistence type="inferred from homology"/>
<evidence type="ECO:0000256" key="19">
    <source>
        <dbReference type="ARBA" id="ARBA00023306"/>
    </source>
</evidence>
<evidence type="ECO:0000256" key="16">
    <source>
        <dbReference type="ARBA" id="ARBA00023054"/>
    </source>
</evidence>
<dbReference type="GO" id="GO:1990423">
    <property type="term" value="C:RZZ complex"/>
    <property type="evidence" value="ECO:0007669"/>
    <property type="project" value="TreeGrafter"/>
</dbReference>
<dbReference type="FunFam" id="1.10.357.150:FF:000001">
    <property type="entry name" value="centromere/kinetochore protein zw10 homolog"/>
    <property type="match status" value="1"/>
</dbReference>
<dbReference type="InterPro" id="IPR055148">
    <property type="entry name" value="ZW10_C_2"/>
</dbReference>
<keyword evidence="29" id="KW-1185">Reference proteome</keyword>
<dbReference type="Pfam" id="PF20666">
    <property type="entry name" value="ZW10_C"/>
    <property type="match status" value="1"/>
</dbReference>
<dbReference type="PANTHER" id="PTHR12205:SF0">
    <property type="entry name" value="CENTROMERE_KINETOCHORE PROTEIN ZW10 HOMOLOG"/>
    <property type="match status" value="1"/>
</dbReference>
<evidence type="ECO:0000256" key="15">
    <source>
        <dbReference type="ARBA" id="ARBA00022990"/>
    </source>
</evidence>
<dbReference type="Gene3D" id="1.10.357.150">
    <property type="match status" value="1"/>
</dbReference>
<dbReference type="Pfam" id="PF20665">
    <property type="entry name" value="Zw10_middle"/>
    <property type="match status" value="1"/>
</dbReference>
<dbReference type="InterPro" id="IPR046362">
    <property type="entry name" value="Zw10/DSL1_C_sf"/>
</dbReference>
<dbReference type="Proteomes" id="UP000827092">
    <property type="component" value="Unassembled WGS sequence"/>
</dbReference>
<evidence type="ECO:0000256" key="18">
    <source>
        <dbReference type="ARBA" id="ARBA00023212"/>
    </source>
</evidence>
<comment type="subunit">
    <text evidence="21">Interacts with NBAS and KNTC1/ROD; the interactions are mutually exclusive and indicative for its association in two different vesicle tethering complexes. Component of the RZZ complex composed of KNTC1/ROD, ZW10 and ZWILCH. Component of the NRZ complex composed of NBAS, ZW10 and RINT1/TIP20L; NRZ associates with SNAREs STX18, USE1L, BNIP1/SEC20L and SEC22B (the assembly has been described as syntaxin 18 complex). Interacts directly with RINT1/TIP20L bound to BNIP1/SEC20L. Interacts with C19orf25 and ZWINT. Interacts with ZFYVE1. Interacts with RAB18 and this interaction is enhanced in the presence of ZFYVE1.</text>
</comment>
<dbReference type="GO" id="GO:0006888">
    <property type="term" value="P:endoplasmic reticulum to Golgi vesicle-mediated transport"/>
    <property type="evidence" value="ECO:0007669"/>
    <property type="project" value="TreeGrafter"/>
</dbReference>
<dbReference type="AlphaFoldDB" id="A0AAV6VGR5"/>
<evidence type="ECO:0000256" key="1">
    <source>
        <dbReference type="ARBA" id="ARBA00004186"/>
    </source>
</evidence>
<evidence type="ECO:0000256" key="22">
    <source>
        <dbReference type="ARBA" id="ARBA00069312"/>
    </source>
</evidence>
<dbReference type="GO" id="GO:0015031">
    <property type="term" value="P:protein transport"/>
    <property type="evidence" value="ECO:0007669"/>
    <property type="project" value="UniProtKB-KW"/>
</dbReference>
<dbReference type="PANTHER" id="PTHR12205">
    <property type="entry name" value="CENTROMERE/KINETOCHORE PROTEIN ZW10"/>
    <property type="match status" value="1"/>
</dbReference>
<evidence type="ECO:0000256" key="17">
    <source>
        <dbReference type="ARBA" id="ARBA00023136"/>
    </source>
</evidence>
<gene>
    <name evidence="28" type="ORF">JTE90_028412</name>
</gene>
<evidence type="ECO:0000259" key="26">
    <source>
        <dbReference type="Pfam" id="PF20666"/>
    </source>
</evidence>
<evidence type="ECO:0000256" key="9">
    <source>
        <dbReference type="ARBA" id="ARBA00022618"/>
    </source>
</evidence>
<dbReference type="Pfam" id="PF06248">
    <property type="entry name" value="Zw10_N"/>
    <property type="match status" value="1"/>
</dbReference>
<dbReference type="Pfam" id="PF22766">
    <property type="entry name" value="ZW10_C2"/>
    <property type="match status" value="1"/>
</dbReference>
<organism evidence="28 29">
    <name type="scientific">Oedothorax gibbosus</name>
    <dbReference type="NCBI Taxonomy" id="931172"/>
    <lineage>
        <taxon>Eukaryota</taxon>
        <taxon>Metazoa</taxon>
        <taxon>Ecdysozoa</taxon>
        <taxon>Arthropoda</taxon>
        <taxon>Chelicerata</taxon>
        <taxon>Arachnida</taxon>
        <taxon>Araneae</taxon>
        <taxon>Araneomorphae</taxon>
        <taxon>Entelegynae</taxon>
        <taxon>Araneoidea</taxon>
        <taxon>Linyphiidae</taxon>
        <taxon>Erigoninae</taxon>
        <taxon>Oedothorax</taxon>
    </lineage>
</organism>